<dbReference type="SUPFAM" id="SSF103088">
    <property type="entry name" value="OmpA-like"/>
    <property type="match status" value="1"/>
</dbReference>
<evidence type="ECO:0000256" key="3">
    <source>
        <dbReference type="ARBA" id="ARBA00023237"/>
    </source>
</evidence>
<dbReference type="EMBL" id="FOJM01000001">
    <property type="protein sequence ID" value="SFA39637.1"/>
    <property type="molecule type" value="Genomic_DNA"/>
</dbReference>
<dbReference type="GO" id="GO:0009279">
    <property type="term" value="C:cell outer membrane"/>
    <property type="evidence" value="ECO:0007669"/>
    <property type="project" value="UniProtKB-SubCell"/>
</dbReference>
<sequence length="332" mass="36429">MKKIGFLFALAAIVISCKQKPKENNAQAAQQQEPAARQQVIPDTTPTFSFETIPYTKADLGVFPFFTLPKGLAEMNKPLLNDFDICFFPINGVMKGFEGKLYKANITGQEGTKFSQHYFESSVDNYLKSVGAVKVYSGTITSEEYERYHKQDPNKGDEGDIGYDGDQINVYAIRSKEQGNILVQYSATNLGAKLNILQQKALTQTIGKITADSIIKDLAHRGKSILYIHFDTDQSGITTAGAETVNQIAEALNKDQNLKISIEGHTDNTGEAAHNKKLSADRANAVLAALVKLHIAKSRLSARGFGAGRPLVANDSEENKAKNRRVELVKVN</sequence>
<keyword evidence="7" id="KW-1185">Reference proteome</keyword>
<reference evidence="7" key="1">
    <citation type="submission" date="2016-10" db="EMBL/GenBank/DDBJ databases">
        <authorList>
            <person name="Varghese N."/>
            <person name="Submissions S."/>
        </authorList>
    </citation>
    <scope>NUCLEOTIDE SEQUENCE [LARGE SCALE GENOMIC DNA]</scope>
    <source>
        <strain evidence="7">DSM 18130</strain>
    </source>
</reference>
<dbReference type="RefSeq" id="WP_090979849.1">
    <property type="nucleotide sequence ID" value="NZ_FOJM01000001.1"/>
</dbReference>
<protein>
    <submittedName>
        <fullName evidence="6">OmpA family protein</fullName>
    </submittedName>
</protein>
<dbReference type="InterPro" id="IPR036737">
    <property type="entry name" value="OmpA-like_sf"/>
</dbReference>
<evidence type="ECO:0000256" key="1">
    <source>
        <dbReference type="ARBA" id="ARBA00004442"/>
    </source>
</evidence>
<organism evidence="6 7">
    <name type="scientific">Pedobacter suwonensis</name>
    <dbReference type="NCBI Taxonomy" id="332999"/>
    <lineage>
        <taxon>Bacteria</taxon>
        <taxon>Pseudomonadati</taxon>
        <taxon>Bacteroidota</taxon>
        <taxon>Sphingobacteriia</taxon>
        <taxon>Sphingobacteriales</taxon>
        <taxon>Sphingobacteriaceae</taxon>
        <taxon>Pedobacter</taxon>
    </lineage>
</organism>
<dbReference type="PROSITE" id="PS51257">
    <property type="entry name" value="PROKAR_LIPOPROTEIN"/>
    <property type="match status" value="1"/>
</dbReference>
<dbReference type="STRING" id="332999.SAMN04488511_101489"/>
<proteinExistence type="predicted"/>
<dbReference type="Proteomes" id="UP000198836">
    <property type="component" value="Unassembled WGS sequence"/>
</dbReference>
<dbReference type="PANTHER" id="PTHR30329">
    <property type="entry name" value="STATOR ELEMENT OF FLAGELLAR MOTOR COMPLEX"/>
    <property type="match status" value="1"/>
</dbReference>
<feature type="domain" description="OmpA-like" evidence="5">
    <location>
        <begin position="221"/>
        <end position="332"/>
    </location>
</feature>
<evidence type="ECO:0000313" key="6">
    <source>
        <dbReference type="EMBL" id="SFA39637.1"/>
    </source>
</evidence>
<dbReference type="OrthoDB" id="9792021at2"/>
<comment type="subcellular location">
    <subcellularLocation>
        <location evidence="1">Cell outer membrane</location>
    </subcellularLocation>
</comment>
<dbReference type="AlphaFoldDB" id="A0A1I0SJN6"/>
<dbReference type="CDD" id="cd07185">
    <property type="entry name" value="OmpA_C-like"/>
    <property type="match status" value="1"/>
</dbReference>
<evidence type="ECO:0000256" key="2">
    <source>
        <dbReference type="ARBA" id="ARBA00023136"/>
    </source>
</evidence>
<dbReference type="Pfam" id="PF00691">
    <property type="entry name" value="OmpA"/>
    <property type="match status" value="1"/>
</dbReference>
<evidence type="ECO:0000256" key="4">
    <source>
        <dbReference type="PROSITE-ProRule" id="PRU00473"/>
    </source>
</evidence>
<evidence type="ECO:0000313" key="7">
    <source>
        <dbReference type="Proteomes" id="UP000198836"/>
    </source>
</evidence>
<dbReference type="PRINTS" id="PR01021">
    <property type="entry name" value="OMPADOMAIN"/>
</dbReference>
<dbReference type="PANTHER" id="PTHR30329:SF21">
    <property type="entry name" value="LIPOPROTEIN YIAD-RELATED"/>
    <property type="match status" value="1"/>
</dbReference>
<dbReference type="InterPro" id="IPR006665">
    <property type="entry name" value="OmpA-like"/>
</dbReference>
<dbReference type="Gene3D" id="3.30.1330.60">
    <property type="entry name" value="OmpA-like domain"/>
    <property type="match status" value="1"/>
</dbReference>
<keyword evidence="2 4" id="KW-0472">Membrane</keyword>
<name>A0A1I0SJN6_9SPHI</name>
<gene>
    <name evidence="6" type="ORF">SAMN04488511_101489</name>
</gene>
<dbReference type="PROSITE" id="PS51123">
    <property type="entry name" value="OMPA_2"/>
    <property type="match status" value="1"/>
</dbReference>
<accession>A0A1I0SJN6</accession>
<dbReference type="InterPro" id="IPR006664">
    <property type="entry name" value="OMP_bac"/>
</dbReference>
<evidence type="ECO:0000259" key="5">
    <source>
        <dbReference type="PROSITE" id="PS51123"/>
    </source>
</evidence>
<dbReference type="InterPro" id="IPR050330">
    <property type="entry name" value="Bact_OuterMem_StrucFunc"/>
</dbReference>
<keyword evidence="3" id="KW-0998">Cell outer membrane</keyword>